<sequence>MQMPLLRAIIEGRGLGIKPPHVYSIITVIHRLLTLTHKMKSFVALLAVVAVVAADVSHVVRNPDADAQVLKQVADVAPDGYNYLYETSNGIQAQEQGALKNAGTEGEAISVQGANAYTAPNGERISLTYVADENGYRPEGAHLPVPPQPEAIPEYIVRALEYIRTHPPKDEPLRRV</sequence>
<dbReference type="InterPro" id="IPR000618">
    <property type="entry name" value="Insect_cuticle"/>
</dbReference>
<keyword evidence="2" id="KW-0732">Signal</keyword>
<dbReference type="RefSeq" id="XP_035440469.2">
    <property type="nucleotide sequence ID" value="XM_035584576.2"/>
</dbReference>
<dbReference type="PROSITE" id="PS00233">
    <property type="entry name" value="CHIT_BIND_RR_1"/>
    <property type="match status" value="1"/>
</dbReference>
<dbReference type="EMBL" id="ODYU01006181">
    <property type="protein sequence ID" value="SOQ47814.1"/>
    <property type="molecule type" value="Genomic_DNA"/>
</dbReference>
<organism evidence="4">
    <name type="scientific">Spodoptera frugiperda</name>
    <name type="common">Fall armyworm</name>
    <dbReference type="NCBI Taxonomy" id="7108"/>
    <lineage>
        <taxon>Eukaryota</taxon>
        <taxon>Metazoa</taxon>
        <taxon>Ecdysozoa</taxon>
        <taxon>Arthropoda</taxon>
        <taxon>Hexapoda</taxon>
        <taxon>Insecta</taxon>
        <taxon>Pterygota</taxon>
        <taxon>Neoptera</taxon>
        <taxon>Endopterygota</taxon>
        <taxon>Lepidoptera</taxon>
        <taxon>Glossata</taxon>
        <taxon>Ditrysia</taxon>
        <taxon>Noctuoidea</taxon>
        <taxon>Noctuidae</taxon>
        <taxon>Amphipyrinae</taxon>
        <taxon>Spodoptera</taxon>
    </lineage>
</organism>
<name>A0A2H1W5N1_SPOFR</name>
<dbReference type="PANTHER" id="PTHR10380">
    <property type="entry name" value="CUTICLE PROTEIN"/>
    <property type="match status" value="1"/>
</dbReference>
<dbReference type="GeneID" id="118269457"/>
<dbReference type="AlphaFoldDB" id="A0A2H1W5N1"/>
<gene>
    <name evidence="6" type="primary">LOC118269457</name>
    <name evidence="4" type="ORF">SFRICE_018135</name>
</gene>
<reference evidence="6" key="2">
    <citation type="submission" date="2025-04" db="UniProtKB">
        <authorList>
            <consortium name="RefSeq"/>
        </authorList>
    </citation>
    <scope>IDENTIFICATION</scope>
    <source>
        <tissue evidence="6">Whole larval tissue</tissue>
    </source>
</reference>
<accession>A0A2H1W5N1</accession>
<dbReference type="GO" id="GO:0008010">
    <property type="term" value="F:structural constituent of chitin-based larval cuticle"/>
    <property type="evidence" value="ECO:0007669"/>
    <property type="project" value="TreeGrafter"/>
</dbReference>
<dbReference type="InterPro" id="IPR050468">
    <property type="entry name" value="Cuticle_Struct_Prot"/>
</dbReference>
<dbReference type="Proteomes" id="UP000829999">
    <property type="component" value="Chromosome 2"/>
</dbReference>
<dbReference type="Pfam" id="PF00379">
    <property type="entry name" value="Chitin_bind_4"/>
    <property type="match status" value="1"/>
</dbReference>
<keyword evidence="5" id="KW-1185">Reference proteome</keyword>
<evidence type="ECO:0000313" key="5">
    <source>
        <dbReference type="Proteomes" id="UP000829999"/>
    </source>
</evidence>
<evidence type="ECO:0000256" key="2">
    <source>
        <dbReference type="ARBA" id="ARBA00022729"/>
    </source>
</evidence>
<dbReference type="PRINTS" id="PR00947">
    <property type="entry name" value="CUTICLE"/>
</dbReference>
<keyword evidence="1 3" id="KW-0193">Cuticle</keyword>
<proteinExistence type="predicted"/>
<evidence type="ECO:0000256" key="1">
    <source>
        <dbReference type="ARBA" id="ARBA00022460"/>
    </source>
</evidence>
<dbReference type="PROSITE" id="PS51155">
    <property type="entry name" value="CHIT_BIND_RR_2"/>
    <property type="match status" value="1"/>
</dbReference>
<evidence type="ECO:0000313" key="4">
    <source>
        <dbReference type="EMBL" id="SOQ47814.1"/>
    </source>
</evidence>
<evidence type="ECO:0000313" key="6">
    <source>
        <dbReference type="RefSeq" id="XP_035440469.2"/>
    </source>
</evidence>
<dbReference type="GO" id="GO:0062129">
    <property type="term" value="C:chitin-based extracellular matrix"/>
    <property type="evidence" value="ECO:0007669"/>
    <property type="project" value="TreeGrafter"/>
</dbReference>
<evidence type="ECO:0000256" key="3">
    <source>
        <dbReference type="PROSITE-ProRule" id="PRU00497"/>
    </source>
</evidence>
<dbReference type="PANTHER" id="PTHR10380:SF238">
    <property type="entry name" value="CUTICULAR PROTEIN 65EA-RELATED"/>
    <property type="match status" value="1"/>
</dbReference>
<dbReference type="OrthoDB" id="6372059at2759"/>
<reference evidence="4" key="1">
    <citation type="submission" date="2016-07" db="EMBL/GenBank/DDBJ databases">
        <authorList>
            <person name="Bretaudeau A."/>
        </authorList>
    </citation>
    <scope>NUCLEOTIDE SEQUENCE</scope>
    <source>
        <strain evidence="4">Rice</strain>
        <tissue evidence="4">Whole body</tissue>
    </source>
</reference>
<protein>
    <submittedName>
        <fullName evidence="6">Cuticle protein CP14.6</fullName>
    </submittedName>
    <submittedName>
        <fullName evidence="4">SFRICE_018135</fullName>
    </submittedName>
</protein>
<dbReference type="InterPro" id="IPR031311">
    <property type="entry name" value="CHIT_BIND_RR_consensus"/>
</dbReference>